<dbReference type="EMBL" id="FOAZ01000029">
    <property type="protein sequence ID" value="SEM46083.1"/>
    <property type="molecule type" value="Genomic_DNA"/>
</dbReference>
<dbReference type="AlphaFoldDB" id="A0A1H7YJF0"/>
<organism evidence="1 2">
    <name type="scientific">Streptacidiphilus jiangxiensis</name>
    <dbReference type="NCBI Taxonomy" id="235985"/>
    <lineage>
        <taxon>Bacteria</taxon>
        <taxon>Bacillati</taxon>
        <taxon>Actinomycetota</taxon>
        <taxon>Actinomycetes</taxon>
        <taxon>Kitasatosporales</taxon>
        <taxon>Streptomycetaceae</taxon>
        <taxon>Streptacidiphilus</taxon>
    </lineage>
</organism>
<sequence length="234" mass="25424">MINSMLEQTLRPVLLRAAARNNADWCEAMCRAHGLRGEFRADAWSSPTRTPPYYPDAVTLTEHVDTGDLLARVDIRTPGATLKDSFAALDLHQHGWTPLFDATWIARASQPAAGTRWRRVRTEAELQDWERAWDGGVRELFRPSLLEDPSVLLLAAPGLDTGAVLSLGAGVVGVSNLFTADGVDPDRAWGECVAAAAAFCPGLTLVGYEHGPDLAVAERAGFTPLGPLRVWLRD</sequence>
<keyword evidence="2" id="KW-1185">Reference proteome</keyword>
<accession>A0A1H7YJF0</accession>
<evidence type="ECO:0008006" key="3">
    <source>
        <dbReference type="Google" id="ProtNLM"/>
    </source>
</evidence>
<proteinExistence type="predicted"/>
<evidence type="ECO:0000313" key="2">
    <source>
        <dbReference type="Proteomes" id="UP000183015"/>
    </source>
</evidence>
<dbReference type="eggNOG" id="ENOG5032SCT">
    <property type="taxonomic scope" value="Bacteria"/>
</dbReference>
<protein>
    <recommendedName>
        <fullName evidence="3">N-acetyltransferase domain-containing protein</fullName>
    </recommendedName>
</protein>
<reference evidence="2" key="1">
    <citation type="submission" date="2016-10" db="EMBL/GenBank/DDBJ databases">
        <authorList>
            <person name="Varghese N."/>
        </authorList>
    </citation>
    <scope>NUCLEOTIDE SEQUENCE [LARGE SCALE GENOMIC DNA]</scope>
    <source>
        <strain evidence="2">DSM 45096 / BCRC 16803 / CGMCC 4.1857 / CIP 109030 / JCM 12277 / KCTC 19219 / NBRC 100920 / 33214</strain>
    </source>
</reference>
<name>A0A1H7YJF0_STRJI</name>
<dbReference type="STRING" id="235985.SAMN05414137_12923"/>
<gene>
    <name evidence="1" type="ORF">SAMN05414137_12923</name>
</gene>
<dbReference type="Proteomes" id="UP000183015">
    <property type="component" value="Unassembled WGS sequence"/>
</dbReference>
<evidence type="ECO:0000313" key="1">
    <source>
        <dbReference type="EMBL" id="SEM46083.1"/>
    </source>
</evidence>